<dbReference type="SUPFAM" id="SSF52343">
    <property type="entry name" value="Ferredoxin reductase-like, C-terminal NADP-linked domain"/>
    <property type="match status" value="1"/>
</dbReference>
<evidence type="ECO:0000256" key="1">
    <source>
        <dbReference type="ARBA" id="ARBA00022630"/>
    </source>
</evidence>
<feature type="non-terminal residue" evidence="3">
    <location>
        <position position="1"/>
    </location>
</feature>
<reference evidence="3" key="1">
    <citation type="submission" date="2020-08" db="EMBL/GenBank/DDBJ databases">
        <title>Multicomponent nature underlies the extraordinary mechanical properties of spider dragline silk.</title>
        <authorList>
            <person name="Kono N."/>
            <person name="Nakamura H."/>
            <person name="Mori M."/>
            <person name="Yoshida Y."/>
            <person name="Ohtoshi R."/>
            <person name="Malay A.D."/>
            <person name="Moran D.A.P."/>
            <person name="Tomita M."/>
            <person name="Numata K."/>
            <person name="Arakawa K."/>
        </authorList>
    </citation>
    <scope>NUCLEOTIDE SEQUENCE</scope>
</reference>
<protein>
    <recommendedName>
        <fullName evidence="2">NADPH--hemoprotein reductase</fullName>
        <ecNumber evidence="2">1.6.2.4</ecNumber>
    </recommendedName>
</protein>
<keyword evidence="1" id="KW-0285">Flavoprotein</keyword>
<dbReference type="OrthoDB" id="1688044at2759"/>
<dbReference type="GO" id="GO:0005829">
    <property type="term" value="C:cytosol"/>
    <property type="evidence" value="ECO:0007669"/>
    <property type="project" value="TreeGrafter"/>
</dbReference>
<evidence type="ECO:0000313" key="4">
    <source>
        <dbReference type="Proteomes" id="UP000887013"/>
    </source>
</evidence>
<organism evidence="3 4">
    <name type="scientific">Nephila pilipes</name>
    <name type="common">Giant wood spider</name>
    <name type="synonym">Nephila maculata</name>
    <dbReference type="NCBI Taxonomy" id="299642"/>
    <lineage>
        <taxon>Eukaryota</taxon>
        <taxon>Metazoa</taxon>
        <taxon>Ecdysozoa</taxon>
        <taxon>Arthropoda</taxon>
        <taxon>Chelicerata</taxon>
        <taxon>Arachnida</taxon>
        <taxon>Araneae</taxon>
        <taxon>Araneomorphae</taxon>
        <taxon>Entelegynae</taxon>
        <taxon>Araneoidea</taxon>
        <taxon>Nephilidae</taxon>
        <taxon>Nephila</taxon>
    </lineage>
</organism>
<dbReference type="Proteomes" id="UP000887013">
    <property type="component" value="Unassembled WGS sequence"/>
</dbReference>
<dbReference type="Gene3D" id="3.40.50.80">
    <property type="entry name" value="Nucleotide-binding domain of ferredoxin-NADP reductase (FNR) module"/>
    <property type="match status" value="1"/>
</dbReference>
<comment type="caution">
    <text evidence="3">The sequence shown here is derived from an EMBL/GenBank/DDBJ whole genome shotgun (WGS) entry which is preliminary data.</text>
</comment>
<accession>A0A8X6Q911</accession>
<keyword evidence="4" id="KW-1185">Reference proteome</keyword>
<dbReference type="GO" id="GO:0003958">
    <property type="term" value="F:NADPH-hemoprotein reductase activity"/>
    <property type="evidence" value="ECO:0007669"/>
    <property type="project" value="UniProtKB-EC"/>
</dbReference>
<dbReference type="InterPro" id="IPR039261">
    <property type="entry name" value="FNR_nucleotide-bd"/>
</dbReference>
<dbReference type="PANTHER" id="PTHR19384">
    <property type="entry name" value="NITRIC OXIDE SYNTHASE-RELATED"/>
    <property type="match status" value="1"/>
</dbReference>
<dbReference type="EMBL" id="BMAW01123996">
    <property type="protein sequence ID" value="GFU05834.1"/>
    <property type="molecule type" value="Genomic_DNA"/>
</dbReference>
<evidence type="ECO:0000256" key="2">
    <source>
        <dbReference type="ARBA" id="ARBA00023797"/>
    </source>
</evidence>
<feature type="non-terminal residue" evidence="3">
    <location>
        <position position="57"/>
    </location>
</feature>
<sequence>EYVQHRLEKESEVVLNVLDNGGHIYVCGDAVMATDVRSTIERILSQANKNIEIDDLV</sequence>
<gene>
    <name evidence="3" type="primary">NOS2</name>
    <name evidence="3" type="ORF">NPIL_80671</name>
</gene>
<proteinExistence type="predicted"/>
<dbReference type="EC" id="1.6.2.4" evidence="2"/>
<name>A0A8X6Q911_NEPPI</name>
<dbReference type="GO" id="GO:0050660">
    <property type="term" value="F:flavin adenine dinucleotide binding"/>
    <property type="evidence" value="ECO:0007669"/>
    <property type="project" value="TreeGrafter"/>
</dbReference>
<dbReference type="GO" id="GO:0010181">
    <property type="term" value="F:FMN binding"/>
    <property type="evidence" value="ECO:0007669"/>
    <property type="project" value="TreeGrafter"/>
</dbReference>
<dbReference type="AlphaFoldDB" id="A0A8X6Q911"/>
<dbReference type="PANTHER" id="PTHR19384:SF17">
    <property type="entry name" value="NADPH--CYTOCHROME P450 REDUCTASE"/>
    <property type="match status" value="1"/>
</dbReference>
<evidence type="ECO:0000313" key="3">
    <source>
        <dbReference type="EMBL" id="GFU05834.1"/>
    </source>
</evidence>